<dbReference type="EMBL" id="OY726397">
    <property type="protein sequence ID" value="CAJ1496293.1"/>
    <property type="molecule type" value="Genomic_DNA"/>
</dbReference>
<accession>A0ABN9N045</accession>
<dbReference type="InterPro" id="IPR003399">
    <property type="entry name" value="Mce/MlaD"/>
</dbReference>
<proteinExistence type="predicted"/>
<sequence length="404" mass="42568">MVGAGSLRTWRQRVLGAALAVLTLGVAALGYGQFRGAFTATTRLTLQADRSGLVMEPGAKVTFNGVRIGRVVAVDPMVADGTTAARLAVDVEPHYAAMLPANIDADITATTVFGNKYVSLTSPDDPAEQRLSPSEPIRVNGVSTEFNTLFETIMSISEQVDPVRLNTTLSAVAEGLTGLGEPFGASLVSGNDILDEVNARLPRLHYDTIRLTQLAEIYTAAGPDLWDSLAAATTTAATLTRQRNSLESALLAAAGFGNTGTEVFERAGPYLVAGARDLVPTAGVLDEHSPALYCTLRNYAQVAPRVAGALGSNGYSLNSFSGGGVTGAEPPYLYPDNLPRINAKGGPGGRPGCWQSITRELWPAPTLVLDTGFTVAPYNHLELGSPMLVDHVWGRQVGEYTINP</sequence>
<name>A0ABN9N045_9MYCO</name>
<dbReference type="PANTHER" id="PTHR33371:SF19">
    <property type="entry name" value="MCE-FAMILY PROTEIN MCE4A"/>
    <property type="match status" value="1"/>
</dbReference>
<evidence type="ECO:0000259" key="1">
    <source>
        <dbReference type="Pfam" id="PF02470"/>
    </source>
</evidence>
<feature type="domain" description="Mammalian cell entry C-terminal" evidence="2">
    <location>
        <begin position="128"/>
        <end position="347"/>
    </location>
</feature>
<dbReference type="Pfam" id="PF11887">
    <property type="entry name" value="Mce4_CUP1"/>
    <property type="match status" value="1"/>
</dbReference>
<reference evidence="3 4" key="1">
    <citation type="submission" date="2023-08" db="EMBL/GenBank/DDBJ databases">
        <authorList>
            <person name="Folkvardsen B D."/>
            <person name="Norman A."/>
        </authorList>
    </citation>
    <scope>NUCLEOTIDE SEQUENCE [LARGE SCALE GENOMIC DNA]</scope>
    <source>
        <strain evidence="3 4">Mu0053</strain>
    </source>
</reference>
<dbReference type="InterPro" id="IPR052336">
    <property type="entry name" value="MlaD_Phospholipid_Transporter"/>
</dbReference>
<dbReference type="InterPro" id="IPR024516">
    <property type="entry name" value="Mce_C"/>
</dbReference>
<keyword evidence="4" id="KW-1185">Reference proteome</keyword>
<evidence type="ECO:0000313" key="3">
    <source>
        <dbReference type="EMBL" id="CAJ1496293.1"/>
    </source>
</evidence>
<dbReference type="RefSeq" id="WP_308480952.1">
    <property type="nucleotide sequence ID" value="NZ_OY726397.1"/>
</dbReference>
<evidence type="ECO:0000313" key="4">
    <source>
        <dbReference type="Proteomes" id="UP001190465"/>
    </source>
</evidence>
<evidence type="ECO:0000259" key="2">
    <source>
        <dbReference type="Pfam" id="PF11887"/>
    </source>
</evidence>
<dbReference type="PANTHER" id="PTHR33371">
    <property type="entry name" value="INTERMEMBRANE PHOSPHOLIPID TRANSPORT SYSTEM BINDING PROTEIN MLAD-RELATED"/>
    <property type="match status" value="1"/>
</dbReference>
<dbReference type="Proteomes" id="UP001190465">
    <property type="component" value="Chromosome"/>
</dbReference>
<organism evidence="3 4">
    <name type="scientific">[Mycobacterium] burgundiense</name>
    <dbReference type="NCBI Taxonomy" id="3064286"/>
    <lineage>
        <taxon>Bacteria</taxon>
        <taxon>Bacillati</taxon>
        <taxon>Actinomycetota</taxon>
        <taxon>Actinomycetes</taxon>
        <taxon>Mycobacteriales</taxon>
        <taxon>Mycobacteriaceae</taxon>
        <taxon>Mycolicibacterium</taxon>
    </lineage>
</organism>
<feature type="domain" description="Mce/MlaD" evidence="1">
    <location>
        <begin position="41"/>
        <end position="122"/>
    </location>
</feature>
<dbReference type="InterPro" id="IPR005693">
    <property type="entry name" value="Mce"/>
</dbReference>
<dbReference type="NCBIfam" id="TIGR00996">
    <property type="entry name" value="Mtu_fam_mce"/>
    <property type="match status" value="1"/>
</dbReference>
<protein>
    <submittedName>
        <fullName evidence="3">MCE family protein</fullName>
    </submittedName>
</protein>
<dbReference type="Pfam" id="PF02470">
    <property type="entry name" value="MlaD"/>
    <property type="match status" value="1"/>
</dbReference>
<gene>
    <name evidence="3" type="ORF">MU0053_000612</name>
</gene>